<dbReference type="PROSITE" id="PS50110">
    <property type="entry name" value="RESPONSE_REGULATORY"/>
    <property type="match status" value="1"/>
</dbReference>
<dbReference type="OrthoDB" id="5476461at2"/>
<evidence type="ECO:0000256" key="1">
    <source>
        <dbReference type="ARBA" id="ARBA00022553"/>
    </source>
</evidence>
<accession>A0A4Q4ZN85</accession>
<evidence type="ECO:0000256" key="5">
    <source>
        <dbReference type="ARBA" id="ARBA00023163"/>
    </source>
</evidence>
<evidence type="ECO:0000256" key="6">
    <source>
        <dbReference type="PROSITE-ProRule" id="PRU00169"/>
    </source>
</evidence>
<dbReference type="SMART" id="SM00044">
    <property type="entry name" value="CYCc"/>
    <property type="match status" value="1"/>
</dbReference>
<evidence type="ECO:0000256" key="3">
    <source>
        <dbReference type="ARBA" id="ARBA00023015"/>
    </source>
</evidence>
<evidence type="ECO:0000256" key="2">
    <source>
        <dbReference type="ARBA" id="ARBA00023012"/>
    </source>
</evidence>
<dbReference type="Gene3D" id="3.40.50.2300">
    <property type="match status" value="1"/>
</dbReference>
<proteinExistence type="predicted"/>
<dbReference type="InterPro" id="IPR029787">
    <property type="entry name" value="Nucleotide_cyclase"/>
</dbReference>
<dbReference type="GO" id="GO:0000976">
    <property type="term" value="F:transcription cis-regulatory region binding"/>
    <property type="evidence" value="ECO:0007669"/>
    <property type="project" value="TreeGrafter"/>
</dbReference>
<dbReference type="InterPro" id="IPR011006">
    <property type="entry name" value="CheY-like_superfamily"/>
</dbReference>
<dbReference type="PROSITE" id="PS50125">
    <property type="entry name" value="GUANYLATE_CYCLASE_2"/>
    <property type="match status" value="1"/>
</dbReference>
<dbReference type="InterPro" id="IPR001789">
    <property type="entry name" value="Sig_transdc_resp-reg_receiver"/>
</dbReference>
<dbReference type="SUPFAM" id="SSF55073">
    <property type="entry name" value="Nucleotide cyclase"/>
    <property type="match status" value="1"/>
</dbReference>
<dbReference type="PANTHER" id="PTHR48111:SF1">
    <property type="entry name" value="TWO-COMPONENT RESPONSE REGULATOR ORR33"/>
    <property type="match status" value="1"/>
</dbReference>
<keyword evidence="4" id="KW-0238">DNA-binding</keyword>
<evidence type="ECO:0000313" key="10">
    <source>
        <dbReference type="Proteomes" id="UP000295198"/>
    </source>
</evidence>
<dbReference type="Pfam" id="PF00211">
    <property type="entry name" value="Guanylate_cyc"/>
    <property type="match status" value="1"/>
</dbReference>
<keyword evidence="5" id="KW-0804">Transcription</keyword>
<keyword evidence="1 6" id="KW-0597">Phosphoprotein</keyword>
<dbReference type="AlphaFoldDB" id="A0A4Q4ZN85"/>
<dbReference type="Proteomes" id="UP000295198">
    <property type="component" value="Unassembled WGS sequence"/>
</dbReference>
<dbReference type="InterPro" id="IPR001054">
    <property type="entry name" value="A/G_cyclase"/>
</dbReference>
<dbReference type="InterPro" id="IPR039420">
    <property type="entry name" value="WalR-like"/>
</dbReference>
<evidence type="ECO:0000259" key="8">
    <source>
        <dbReference type="PROSITE" id="PS50125"/>
    </source>
</evidence>
<evidence type="ECO:0000259" key="7">
    <source>
        <dbReference type="PROSITE" id="PS50110"/>
    </source>
</evidence>
<name>A0A4Q4ZN85_9ACTN</name>
<dbReference type="SMART" id="SM00448">
    <property type="entry name" value="REC"/>
    <property type="match status" value="1"/>
</dbReference>
<dbReference type="SUPFAM" id="SSF52172">
    <property type="entry name" value="CheY-like"/>
    <property type="match status" value="1"/>
</dbReference>
<dbReference type="FunFam" id="3.40.50.2300:FF:000001">
    <property type="entry name" value="DNA-binding response regulator PhoB"/>
    <property type="match status" value="1"/>
</dbReference>
<keyword evidence="2" id="KW-0902">Two-component regulatory system</keyword>
<organism evidence="9 10">
    <name type="scientific">Nocardioides guangzhouensis</name>
    <dbReference type="NCBI Taxonomy" id="2497878"/>
    <lineage>
        <taxon>Bacteria</taxon>
        <taxon>Bacillati</taxon>
        <taxon>Actinomycetota</taxon>
        <taxon>Actinomycetes</taxon>
        <taxon>Propionibacteriales</taxon>
        <taxon>Nocardioidaceae</taxon>
        <taxon>Nocardioides</taxon>
    </lineage>
</organism>
<feature type="domain" description="Response regulatory" evidence="7">
    <location>
        <begin position="10"/>
        <end position="125"/>
    </location>
</feature>
<dbReference type="RefSeq" id="WP_134713139.1">
    <property type="nucleotide sequence ID" value="NZ_SDKM01000001.1"/>
</dbReference>
<evidence type="ECO:0000313" key="9">
    <source>
        <dbReference type="EMBL" id="RYP89036.1"/>
    </source>
</evidence>
<dbReference type="CDD" id="cd17538">
    <property type="entry name" value="REC_D1_PleD-like"/>
    <property type="match status" value="1"/>
</dbReference>
<comment type="caution">
    <text evidence="9">The sequence shown here is derived from an EMBL/GenBank/DDBJ whole genome shotgun (WGS) entry which is preliminary data.</text>
</comment>
<feature type="domain" description="Guanylate cyclase" evidence="8">
    <location>
        <begin position="194"/>
        <end position="325"/>
    </location>
</feature>
<dbReference type="GO" id="GO:0004016">
    <property type="term" value="F:adenylate cyclase activity"/>
    <property type="evidence" value="ECO:0007669"/>
    <property type="project" value="UniProtKB-ARBA"/>
</dbReference>
<sequence length="379" mass="41342">MTDGPAAGARVLVVDDQAPNVRLLEAILTPRGYDVSSASSGEEALAMIAGSEPDLVLLDIVMPGMDGYEVCRKIRERTETAYLPVVMVTASGDEQKVKALEAGADDFLTKPINQSELLARVASLARIKRYQDTIKRQASELADWNRELETRVETQVAQLERMGRLRRFLSPQLAELIVDTGDESFLESHRREIVVVFCDLRGFTAFAESSEPEEVMGVLGQYHEALGDLIFRFEGTLERFAGDGLMVFFNDPVPVEDAPLRAIRMGIAMRTRVRALAEGWARQGHDLSLGIGIAQGYATLGKVGFDARLDYAAIGTVTNLASRLCDDASAWQILVTERVYSSAGASVVADDAGTRELRGLSRSIHAYDVKGVDSARAVS</sequence>
<reference evidence="9 10" key="1">
    <citation type="submission" date="2019-01" db="EMBL/GenBank/DDBJ databases">
        <title>Nocardioides guangzhouensis sp. nov., an actinobacterium isolated from soil.</title>
        <authorList>
            <person name="Fu Y."/>
            <person name="Cai Y."/>
            <person name="Lin Z."/>
            <person name="Chen P."/>
        </authorList>
    </citation>
    <scope>NUCLEOTIDE SEQUENCE [LARGE SCALE GENOMIC DNA]</scope>
    <source>
        <strain evidence="9 10">130</strain>
    </source>
</reference>
<dbReference type="Pfam" id="PF00072">
    <property type="entry name" value="Response_reg"/>
    <property type="match status" value="1"/>
</dbReference>
<dbReference type="GO" id="GO:0000156">
    <property type="term" value="F:phosphorelay response regulator activity"/>
    <property type="evidence" value="ECO:0007669"/>
    <property type="project" value="TreeGrafter"/>
</dbReference>
<dbReference type="GO" id="GO:0009190">
    <property type="term" value="P:cyclic nucleotide biosynthetic process"/>
    <property type="evidence" value="ECO:0007669"/>
    <property type="project" value="InterPro"/>
</dbReference>
<keyword evidence="3" id="KW-0805">Transcription regulation</keyword>
<dbReference type="GO" id="GO:0006355">
    <property type="term" value="P:regulation of DNA-templated transcription"/>
    <property type="evidence" value="ECO:0007669"/>
    <property type="project" value="TreeGrafter"/>
</dbReference>
<gene>
    <name evidence="9" type="ORF">EKO23_00995</name>
</gene>
<evidence type="ECO:0000256" key="4">
    <source>
        <dbReference type="ARBA" id="ARBA00023125"/>
    </source>
</evidence>
<keyword evidence="10" id="KW-1185">Reference proteome</keyword>
<dbReference type="GO" id="GO:0005829">
    <property type="term" value="C:cytosol"/>
    <property type="evidence" value="ECO:0007669"/>
    <property type="project" value="TreeGrafter"/>
</dbReference>
<dbReference type="GO" id="GO:0032993">
    <property type="term" value="C:protein-DNA complex"/>
    <property type="evidence" value="ECO:0007669"/>
    <property type="project" value="TreeGrafter"/>
</dbReference>
<feature type="modified residue" description="4-aspartylphosphate" evidence="6">
    <location>
        <position position="59"/>
    </location>
</feature>
<dbReference type="Gene3D" id="3.30.70.1230">
    <property type="entry name" value="Nucleotide cyclase"/>
    <property type="match status" value="1"/>
</dbReference>
<dbReference type="PANTHER" id="PTHR48111">
    <property type="entry name" value="REGULATOR OF RPOS"/>
    <property type="match status" value="1"/>
</dbReference>
<dbReference type="CDD" id="cd07302">
    <property type="entry name" value="CHD"/>
    <property type="match status" value="1"/>
</dbReference>
<protein>
    <submittedName>
        <fullName evidence="9">Adenylate/guanylate cyclase domain-containing response regulator</fullName>
    </submittedName>
</protein>
<dbReference type="EMBL" id="SDKM01000001">
    <property type="protein sequence ID" value="RYP89036.1"/>
    <property type="molecule type" value="Genomic_DNA"/>
</dbReference>